<dbReference type="AlphaFoldDB" id="A0A6M0SJJ0"/>
<dbReference type="Proteomes" id="UP000473574">
    <property type="component" value="Unassembled WGS sequence"/>
</dbReference>
<accession>A0A6M0SJJ0</accession>
<keyword evidence="1" id="KW-0175">Coiled coil</keyword>
<feature type="coiled-coil region" evidence="1">
    <location>
        <begin position="53"/>
        <end position="87"/>
    </location>
</feature>
<evidence type="ECO:0000313" key="3">
    <source>
        <dbReference type="Proteomes" id="UP000473574"/>
    </source>
</evidence>
<evidence type="ECO:0000313" key="2">
    <source>
        <dbReference type="EMBL" id="NEZ68406.1"/>
    </source>
</evidence>
<organism evidence="2 3">
    <name type="scientific">Adonisia turfae CCMR0082</name>
    <dbReference type="NCBI Taxonomy" id="2304604"/>
    <lineage>
        <taxon>Bacteria</taxon>
        <taxon>Bacillati</taxon>
        <taxon>Cyanobacteriota</taxon>
        <taxon>Adonisia</taxon>
        <taxon>Adonisia turfae</taxon>
    </lineage>
</organism>
<comment type="caution">
    <text evidence="2">The sequence shown here is derived from an EMBL/GenBank/DDBJ whole genome shotgun (WGS) entry which is preliminary data.</text>
</comment>
<dbReference type="RefSeq" id="WP_163671980.1">
    <property type="nucleotide sequence ID" value="NZ_QZCE01000019.1"/>
</dbReference>
<name>A0A6M0SJJ0_9CYAN</name>
<protein>
    <submittedName>
        <fullName evidence="2">Uncharacterized protein</fullName>
    </submittedName>
</protein>
<reference evidence="2 3" key="1">
    <citation type="journal article" date="2020" name="Microb. Ecol.">
        <title>Ecogenomics of the Marine Benthic Filamentous Cyanobacterium Adonisia.</title>
        <authorList>
            <person name="Walter J.M."/>
            <person name="Coutinho F.H."/>
            <person name="Leomil L."/>
            <person name="Hargreaves P.I."/>
            <person name="Campeao M.E."/>
            <person name="Vieira V.V."/>
            <person name="Silva B.S."/>
            <person name="Fistarol G.O."/>
            <person name="Salomon P.S."/>
            <person name="Sawabe T."/>
            <person name="Mino S."/>
            <person name="Hosokawa M."/>
            <person name="Miyashita H."/>
            <person name="Maruyama F."/>
            <person name="van Verk M.C."/>
            <person name="Dutilh B.E."/>
            <person name="Thompson C.C."/>
            <person name="Thompson F.L."/>
        </authorList>
    </citation>
    <scope>NUCLEOTIDE SEQUENCE [LARGE SCALE GENOMIC DNA]</scope>
    <source>
        <strain evidence="2 3">CCMR0082</strain>
    </source>
</reference>
<sequence length="170" mass="19577">MTDEELKALVASNAQAIATLVEEGRERREADHLEAAARIAESETRATESDARLSRIERTQEATANQLSQLTREIQILRATNAEYDRQSRDRMDNLMDVVQQSATFQDERSAELDRQLQILIDEGKADRAEAQRHSTENEREHQAFREQFQQLLSQLVSRINEIWEKLNAA</sequence>
<dbReference type="EMBL" id="QZCE01000019">
    <property type="protein sequence ID" value="NEZ68406.1"/>
    <property type="molecule type" value="Genomic_DNA"/>
</dbReference>
<proteinExistence type="predicted"/>
<gene>
    <name evidence="2" type="ORF">D0962_37790</name>
</gene>
<evidence type="ECO:0000256" key="1">
    <source>
        <dbReference type="SAM" id="Coils"/>
    </source>
</evidence>